<evidence type="ECO:0000256" key="1">
    <source>
        <dbReference type="ARBA" id="ARBA00022741"/>
    </source>
</evidence>
<dbReference type="InterPro" id="IPR050107">
    <property type="entry name" value="ABC_carbohydrate_import_ATPase"/>
</dbReference>
<dbReference type="InterPro" id="IPR003439">
    <property type="entry name" value="ABC_transporter-like_ATP-bd"/>
</dbReference>
<keyword evidence="1" id="KW-0547">Nucleotide-binding</keyword>
<evidence type="ECO:0000313" key="4">
    <source>
        <dbReference type="EMBL" id="GAA0720152.1"/>
    </source>
</evidence>
<dbReference type="InterPro" id="IPR027417">
    <property type="entry name" value="P-loop_NTPase"/>
</dbReference>
<gene>
    <name evidence="4" type="ORF">GCM10008905_09040</name>
</gene>
<proteinExistence type="predicted"/>
<organism evidence="4 5">
    <name type="scientific">Clostridium malenominatum</name>
    <dbReference type="NCBI Taxonomy" id="1539"/>
    <lineage>
        <taxon>Bacteria</taxon>
        <taxon>Bacillati</taxon>
        <taxon>Bacillota</taxon>
        <taxon>Clostridia</taxon>
        <taxon>Eubacteriales</taxon>
        <taxon>Clostridiaceae</taxon>
        <taxon>Clostridium</taxon>
    </lineage>
</organism>
<dbReference type="PANTHER" id="PTHR43790:SF2">
    <property type="entry name" value="AUTOINDUCER 2 IMPORT ATP-BINDING PROTEIN LSRA"/>
    <property type="match status" value="1"/>
</dbReference>
<dbReference type="Proteomes" id="UP001500339">
    <property type="component" value="Unassembled WGS sequence"/>
</dbReference>
<keyword evidence="2 4" id="KW-0067">ATP-binding</keyword>
<feature type="domain" description="ABC transporter" evidence="3">
    <location>
        <begin position="244"/>
        <end position="477"/>
    </location>
</feature>
<reference evidence="5" key="1">
    <citation type="journal article" date="2019" name="Int. J. Syst. Evol. Microbiol.">
        <title>The Global Catalogue of Microorganisms (GCM) 10K type strain sequencing project: providing services to taxonomists for standard genome sequencing and annotation.</title>
        <authorList>
            <consortium name="The Broad Institute Genomics Platform"/>
            <consortium name="The Broad Institute Genome Sequencing Center for Infectious Disease"/>
            <person name="Wu L."/>
            <person name="Ma J."/>
        </authorList>
    </citation>
    <scope>NUCLEOTIDE SEQUENCE [LARGE SCALE GENOMIC DNA]</scope>
    <source>
        <strain evidence="5">JCM 1405</strain>
    </source>
</reference>
<dbReference type="PROSITE" id="PS50893">
    <property type="entry name" value="ABC_TRANSPORTER_2"/>
    <property type="match status" value="2"/>
</dbReference>
<comment type="caution">
    <text evidence="4">The sequence shown here is derived from an EMBL/GenBank/DDBJ whole genome shotgun (WGS) entry which is preliminary data.</text>
</comment>
<dbReference type="PANTHER" id="PTHR43790">
    <property type="entry name" value="CARBOHYDRATE TRANSPORT ATP-BINDING PROTEIN MG119-RELATED"/>
    <property type="match status" value="1"/>
</dbReference>
<keyword evidence="5" id="KW-1185">Reference proteome</keyword>
<protein>
    <submittedName>
        <fullName evidence="4">Sugar ABC transporter ATP-binding protein</fullName>
    </submittedName>
</protein>
<dbReference type="EMBL" id="BAAACF010000001">
    <property type="protein sequence ID" value="GAA0720152.1"/>
    <property type="molecule type" value="Genomic_DNA"/>
</dbReference>
<feature type="domain" description="ABC transporter" evidence="3">
    <location>
        <begin position="6"/>
        <end position="241"/>
    </location>
</feature>
<name>A0ABP3TXT6_9CLOT</name>
<evidence type="ECO:0000256" key="2">
    <source>
        <dbReference type="ARBA" id="ARBA00022840"/>
    </source>
</evidence>
<dbReference type="GO" id="GO:0005524">
    <property type="term" value="F:ATP binding"/>
    <property type="evidence" value="ECO:0007669"/>
    <property type="project" value="UniProtKB-KW"/>
</dbReference>
<dbReference type="RefSeq" id="WP_343767126.1">
    <property type="nucleotide sequence ID" value="NZ_BAAACF010000001.1"/>
</dbReference>
<evidence type="ECO:0000259" key="3">
    <source>
        <dbReference type="PROSITE" id="PS50893"/>
    </source>
</evidence>
<dbReference type="SUPFAM" id="SSF52540">
    <property type="entry name" value="P-loop containing nucleoside triphosphate hydrolases"/>
    <property type="match status" value="2"/>
</dbReference>
<evidence type="ECO:0000313" key="5">
    <source>
        <dbReference type="Proteomes" id="UP001500339"/>
    </source>
</evidence>
<accession>A0ABP3TXT6</accession>
<dbReference type="Pfam" id="PF00005">
    <property type="entry name" value="ABC_tran"/>
    <property type="match status" value="1"/>
</dbReference>
<dbReference type="Gene3D" id="3.40.50.300">
    <property type="entry name" value="P-loop containing nucleotide triphosphate hydrolases"/>
    <property type="match status" value="2"/>
</dbReference>
<sequence length="477" mass="55895">MREEVLRIQNVIREIEGIIYLDNINFNIFKGEIMGLIPLNNHGKSELIELICQNISIDFGRIYFDEKLVNNYEHSNMTNNKVYLIDKERRLIEDLKVIDNIHVLNHKFDNYIIREKELKGKTQKLIKELNINMEINQFVSKLSPFEKILVEMIKAVTNGAQLIILNELSNFLSMEELKSFQKLIKYYTQKGISFLYMVNHHEEAFEICHRVALFENGRVIKVIEKKDFCDEILKPYIISFDNSVGLKEVNENTGNFEFRNFITTNLKDISFDLRSGECITILDVNNKGIQDIAEILSGKIQPIEGNIILDHKRINMINTHSLLSNKIIFMPEDAVDKMLFYDMSYLENLTFLMDYKLNRSLIKKQVLKNIKEEYRYIVGEDIEVKELRGLDKKALYNLVYFRVQLFNPKVVFIMQPFSNADMYLRGRIIELINTLKKKGIAIVILAVSISDTLMVSDRLLIMEEGRIVKNYKETSNK</sequence>